<gene>
    <name evidence="1" type="ORF">Rin_00010910</name>
</gene>
<evidence type="ECO:0000313" key="2">
    <source>
        <dbReference type="Proteomes" id="UP000004116"/>
    </source>
</evidence>
<dbReference type="AlphaFoldDB" id="G2GZ76"/>
<dbReference type="Proteomes" id="UP000004116">
    <property type="component" value="Unassembled WGS sequence"/>
</dbReference>
<keyword evidence="2" id="KW-1185">Reference proteome</keyword>
<sequence>YDIQTNEIYTEHSEKKQQIVTAWRLLTYLLGSDISFPAPAEIAELNSAATAQENKLLTLYHSDPTKALIAKVLGCSPNAVNSEVAHAFFGRLAWLDTAAITSDKAKAQLEKYLYGPQPFWDPAIQLGSDDYSELGRLLTSVPEELHCWMVQFKRGERLYLLTEWLPLASQKTLYDGFVKKIQQQGDDPLLVFAGVIDRELESIKQEYRDEVLAPALNSALASKNTAVLVMLYFNWNAIQEGATLEKDLPPVDWSEPISLATRRDCYQRMATYLLNRSNLPGTEDWLSDAIEQAQQANGMQVLSLATALRQARPQLERDQALKLAGLLLLPLPAQTTLIKPRPENAPDPLALIDSVPKITTLLPTAGSAAPADALLDHFGLDLICQGTGADRKLSQSARDSWQLLMQTAQFEAFSAKLLQQLNWYGGHKNEQTSVRVSQALVGRAMVDHFTGSGASQAIERDFYKNGVSEYRYAELMTKLREEIKIRNPALSLASLDILSYLLFRSIAPELLLSGVPDHLSYGRGLQSVALLHGVALLEAMSPGTCQGAKFDDVVNLSAQLAASTHPEIQTLWANTRVRPALRYALAHGAISGLDDIRNATATQITPAIHYLDAQQKLHAEALNRLNSKAPDRRALAEQQLTSAGVAREYWSSDPNPNQAELDKHHIATASEELWDKFKANIATRNNWGAGPHERSGYVPPPP</sequence>
<feature type="non-terminal residue" evidence="1">
    <location>
        <position position="702"/>
    </location>
</feature>
<dbReference type="RefSeq" id="WP_006706765.1">
    <property type="nucleotide sequence ID" value="NZ_AGCA01000274.1"/>
</dbReference>
<accession>G2GZ76</accession>
<proteinExistence type="predicted"/>
<comment type="caution">
    <text evidence="1">The sequence shown here is derived from an EMBL/GenBank/DDBJ whole genome shotgun (WGS) entry which is preliminary data.</text>
</comment>
<feature type="non-terminal residue" evidence="1">
    <location>
        <position position="1"/>
    </location>
</feature>
<organism evidence="1 2">
    <name type="scientific">Candidatus Regiella insecticola 5.15</name>
    <dbReference type="NCBI Taxonomy" id="1005043"/>
    <lineage>
        <taxon>Bacteria</taxon>
        <taxon>Pseudomonadati</taxon>
        <taxon>Pseudomonadota</taxon>
        <taxon>Gammaproteobacteria</taxon>
        <taxon>Enterobacterales</taxon>
        <taxon>Enterobacteriaceae</taxon>
        <taxon>aphid secondary symbionts</taxon>
        <taxon>Candidatus Regiella</taxon>
    </lineage>
</organism>
<dbReference type="EMBL" id="AGCA01000274">
    <property type="protein sequence ID" value="EGY28954.1"/>
    <property type="molecule type" value="Genomic_DNA"/>
</dbReference>
<reference evidence="1 2" key="1">
    <citation type="journal article" date="2012" name="Genome Res.">
        <title>Genomic basis of endosymbiont-conferred protection against an insect parasitoid.</title>
        <authorList>
            <person name="Hansen A.K."/>
            <person name="Vorburger C."/>
            <person name="Moran N.A."/>
        </authorList>
    </citation>
    <scope>NUCLEOTIDE SEQUENCE [LARGE SCALE GENOMIC DNA]</scope>
    <source>
        <strain evidence="2">R5.15</strain>
    </source>
</reference>
<name>G2GZ76_9ENTR</name>
<evidence type="ECO:0000313" key="1">
    <source>
        <dbReference type="EMBL" id="EGY28954.1"/>
    </source>
</evidence>
<protein>
    <submittedName>
        <fullName evidence="1">Uncharacterized protein</fullName>
    </submittedName>
</protein>